<evidence type="ECO:0000256" key="2">
    <source>
        <dbReference type="SAM" id="SignalP"/>
    </source>
</evidence>
<dbReference type="RefSeq" id="WP_157959494.1">
    <property type="nucleotide sequence ID" value="NZ_LS483254.1"/>
</dbReference>
<accession>A0A2X3K771</accession>
<keyword evidence="1" id="KW-0472">Membrane</keyword>
<gene>
    <name evidence="3" type="ORF">BARAN1_1053</name>
</gene>
<dbReference type="OrthoDB" id="9798180at2"/>
<feature type="chain" id="PRO_5016079378" evidence="2">
    <location>
        <begin position="20"/>
        <end position="154"/>
    </location>
</feature>
<dbReference type="GO" id="GO:0016853">
    <property type="term" value="F:isomerase activity"/>
    <property type="evidence" value="ECO:0007669"/>
    <property type="project" value="UniProtKB-KW"/>
</dbReference>
<reference evidence="4" key="1">
    <citation type="submission" date="2018-05" db="EMBL/GenBank/DDBJ databases">
        <authorList>
            <person name="Hao L."/>
        </authorList>
    </citation>
    <scope>NUCLEOTIDE SEQUENCE [LARGE SCALE GENOMIC DNA]</scope>
</reference>
<dbReference type="InterPro" id="IPR036249">
    <property type="entry name" value="Thioredoxin-like_sf"/>
</dbReference>
<protein>
    <submittedName>
        <fullName evidence="3">Putative Thiol-disulfide isomerase and thioredoxins (Weak evidence)</fullName>
    </submittedName>
</protein>
<keyword evidence="3" id="KW-0413">Isomerase</keyword>
<name>A0A2X3K771_9BACT</name>
<organism evidence="3 4">
    <name type="scientific">Candidatus Bipolaricaulis anaerobius</name>
    <dbReference type="NCBI Taxonomy" id="2026885"/>
    <lineage>
        <taxon>Bacteria</taxon>
        <taxon>Candidatus Bipolaricaulota</taxon>
        <taxon>Candidatus Bipolaricaulia</taxon>
        <taxon>Candidatus Bipolaricaulales</taxon>
        <taxon>Candidatus Bipolaricaulaceae</taxon>
        <taxon>Candidatus Bipolaricaulis</taxon>
    </lineage>
</organism>
<sequence length="154" mass="16279">MRTVGMVVALILSGAVAAAAPVELHYFWSATCPDCQVMKAFLAELAQEYPDLAIVAHEVTFTPDNWRLMATLAQAYGLEKETTPTVFVGDLAVAGIGRAVELQIREEVERCLGAGCPSPLARLPQKLRPVLSPLEIAVLLAVGVLLILVVGGGG</sequence>
<feature type="signal peptide" evidence="2">
    <location>
        <begin position="1"/>
        <end position="19"/>
    </location>
</feature>
<keyword evidence="1" id="KW-1133">Transmembrane helix</keyword>
<evidence type="ECO:0000313" key="4">
    <source>
        <dbReference type="Proteomes" id="UP000249818"/>
    </source>
</evidence>
<dbReference type="EMBL" id="LS483254">
    <property type="protein sequence ID" value="SQD93077.1"/>
    <property type="molecule type" value="Genomic_DNA"/>
</dbReference>
<feature type="transmembrane region" description="Helical" evidence="1">
    <location>
        <begin position="130"/>
        <end position="151"/>
    </location>
</feature>
<dbReference type="AlphaFoldDB" id="A0A2X3K771"/>
<evidence type="ECO:0000256" key="1">
    <source>
        <dbReference type="SAM" id="Phobius"/>
    </source>
</evidence>
<dbReference type="Proteomes" id="UP000249818">
    <property type="component" value="Chromosome BARAN1"/>
</dbReference>
<keyword evidence="2" id="KW-0732">Signal</keyword>
<dbReference type="CDD" id="cd02947">
    <property type="entry name" value="TRX_family"/>
    <property type="match status" value="1"/>
</dbReference>
<keyword evidence="1" id="KW-0812">Transmembrane</keyword>
<dbReference type="KEGG" id="bana:BARAN1_1053"/>
<evidence type="ECO:0000313" key="3">
    <source>
        <dbReference type="EMBL" id="SQD93077.1"/>
    </source>
</evidence>
<dbReference type="SUPFAM" id="SSF52833">
    <property type="entry name" value="Thioredoxin-like"/>
    <property type="match status" value="1"/>
</dbReference>
<keyword evidence="4" id="KW-1185">Reference proteome</keyword>
<proteinExistence type="predicted"/>
<dbReference type="Gene3D" id="3.40.30.10">
    <property type="entry name" value="Glutaredoxin"/>
    <property type="match status" value="1"/>
</dbReference>